<feature type="transmembrane region" description="Helical" evidence="8">
    <location>
        <begin position="655"/>
        <end position="674"/>
    </location>
</feature>
<evidence type="ECO:0000259" key="9">
    <source>
        <dbReference type="Pfam" id="PF00361"/>
    </source>
</evidence>
<feature type="transmembrane region" description="Helical" evidence="8">
    <location>
        <begin position="241"/>
        <end position="264"/>
    </location>
</feature>
<reference evidence="10 11" key="1">
    <citation type="submission" date="2019-08" db="EMBL/GenBank/DDBJ databases">
        <title>Bacterial whole genome sequence for Glaciihabitans sp. CHu50b-6-2.</title>
        <authorList>
            <person name="Jin L."/>
        </authorList>
    </citation>
    <scope>NUCLEOTIDE SEQUENCE [LARGE SCALE GENOMIC DNA]</scope>
    <source>
        <strain evidence="10 11">CHu50b-6-2</strain>
    </source>
</reference>
<evidence type="ECO:0000256" key="1">
    <source>
        <dbReference type="ARBA" id="ARBA00004651"/>
    </source>
</evidence>
<dbReference type="InterPro" id="IPR001750">
    <property type="entry name" value="ND/Mrp_TM"/>
</dbReference>
<feature type="transmembrane region" description="Helical" evidence="8">
    <location>
        <begin position="427"/>
        <end position="452"/>
    </location>
</feature>
<comment type="subcellular location">
    <subcellularLocation>
        <location evidence="1">Cell membrane</location>
        <topology evidence="1">Multi-pass membrane protein</topology>
    </subcellularLocation>
    <subcellularLocation>
        <location evidence="7">Membrane</location>
        <topology evidence="7">Multi-pass membrane protein</topology>
    </subcellularLocation>
</comment>
<feature type="transmembrane region" description="Helical" evidence="8">
    <location>
        <begin position="206"/>
        <end position="229"/>
    </location>
</feature>
<dbReference type="GO" id="GO:0016491">
    <property type="term" value="F:oxidoreductase activity"/>
    <property type="evidence" value="ECO:0007669"/>
    <property type="project" value="UniProtKB-KW"/>
</dbReference>
<keyword evidence="6 8" id="KW-0472">Membrane</keyword>
<name>A0A5C8UNQ1_9MICO</name>
<keyword evidence="2" id="KW-1003">Cell membrane</keyword>
<dbReference type="EMBL" id="VRMG01000010">
    <property type="protein sequence ID" value="TXN28927.1"/>
    <property type="molecule type" value="Genomic_DNA"/>
</dbReference>
<dbReference type="Proteomes" id="UP000321379">
    <property type="component" value="Unassembled WGS sequence"/>
</dbReference>
<dbReference type="Pfam" id="PF00361">
    <property type="entry name" value="Proton_antipo_M"/>
    <property type="match status" value="1"/>
</dbReference>
<feature type="transmembrane region" description="Helical" evidence="8">
    <location>
        <begin position="39"/>
        <end position="66"/>
    </location>
</feature>
<feature type="transmembrane region" description="Helical" evidence="8">
    <location>
        <begin position="379"/>
        <end position="407"/>
    </location>
</feature>
<feature type="transmembrane region" description="Helical" evidence="8">
    <location>
        <begin position="534"/>
        <end position="556"/>
    </location>
</feature>
<gene>
    <name evidence="10" type="ORF">FVP33_15500</name>
</gene>
<dbReference type="InterPro" id="IPR052175">
    <property type="entry name" value="ComplexI-like_HydComp"/>
</dbReference>
<dbReference type="PANTHER" id="PTHR42682:SF3">
    <property type="entry name" value="FORMATE HYDROGENLYASE SUBUNIT 3-RELATED"/>
    <property type="match status" value="1"/>
</dbReference>
<feature type="domain" description="NADH:quinone oxidoreductase/Mrp antiporter transmembrane" evidence="9">
    <location>
        <begin position="127"/>
        <end position="424"/>
    </location>
</feature>
<evidence type="ECO:0000313" key="10">
    <source>
        <dbReference type="EMBL" id="TXN28927.1"/>
    </source>
</evidence>
<keyword evidence="4 8" id="KW-1133">Transmembrane helix</keyword>
<evidence type="ECO:0000313" key="11">
    <source>
        <dbReference type="Proteomes" id="UP000321379"/>
    </source>
</evidence>
<feature type="transmembrane region" description="Helical" evidence="8">
    <location>
        <begin position="162"/>
        <end position="186"/>
    </location>
</feature>
<proteinExistence type="predicted"/>
<evidence type="ECO:0000256" key="2">
    <source>
        <dbReference type="ARBA" id="ARBA00022475"/>
    </source>
</evidence>
<protein>
    <submittedName>
        <fullName evidence="10">Hydrogenase 4 subunit B</fullName>
    </submittedName>
</protein>
<evidence type="ECO:0000256" key="4">
    <source>
        <dbReference type="ARBA" id="ARBA00022989"/>
    </source>
</evidence>
<dbReference type="PANTHER" id="PTHR42682">
    <property type="entry name" value="HYDROGENASE-4 COMPONENT F"/>
    <property type="match status" value="1"/>
</dbReference>
<feature type="transmembrane region" description="Helical" evidence="8">
    <location>
        <begin position="309"/>
        <end position="328"/>
    </location>
</feature>
<evidence type="ECO:0000256" key="3">
    <source>
        <dbReference type="ARBA" id="ARBA00022692"/>
    </source>
</evidence>
<keyword evidence="11" id="KW-1185">Reference proteome</keyword>
<sequence>MTPISLGLITGLALAAVAIAAAFLPGVPVRSILSGVSTAAMSAAGVFTGALAMAGATGKLVVPIALPLGPLTFEPDRLGGLFMLIASGVGVLVSLYGIVSVHGASASRTSWIALAVFMMGMQYVPAAADVLSFLLMWEAMALGSTVLLLAEHASRRRVSSAAVWYSVMSQLSFLFILAGFAVLAAAAGGTTFAELALVSPTSTAGLTAFVLLVIGFGSKSGLVPMHVWLPRAHPEAPSHVSAAMSAAMVKMGVYGILVVCVRFLPGGPAWSGILLLTLGGLSAVYGILQASVSSDLKVLLAYSTTENVGLIWLAIGASVLLGAYGLTATSATSLLAALLLTVSHAAFKTTLFLGAGSVLHATGERDLDHLGGLGRRMPWTAAAFGIGCLGAAALPISSGFVAEWVLLQSLVHGTRLNGAAVSVTVSIGMPLAVAVVALTAGLAVLTFVKSYGIGFLARPRSDAAAGARESHPLVRVVLVVAAAIVVLLGLMPGPLASVLASVVAEDGARRPGIVDTIGMAGVSLPGLGALLDPIALVILAAVVAVPVLAVTIASALRHPQRLGASVWGGGGERTRPRMQYTATSYAEPVVRVFDDVLKPSRDVEVTHAGESRYLVQRVKFSQNLTDVIEHRLYRPVLSAADRLGVRARVIQNGSIHLYLLYSFAAILIVLIVAVL</sequence>
<keyword evidence="3 7" id="KW-0812">Transmembrane</keyword>
<feature type="transmembrane region" description="Helical" evidence="8">
    <location>
        <begin position="134"/>
        <end position="150"/>
    </location>
</feature>
<evidence type="ECO:0000256" key="6">
    <source>
        <dbReference type="ARBA" id="ARBA00023136"/>
    </source>
</evidence>
<dbReference type="GO" id="GO:0005886">
    <property type="term" value="C:plasma membrane"/>
    <property type="evidence" value="ECO:0007669"/>
    <property type="project" value="UniProtKB-SubCell"/>
</dbReference>
<evidence type="ECO:0000256" key="5">
    <source>
        <dbReference type="ARBA" id="ARBA00023002"/>
    </source>
</evidence>
<feature type="transmembrane region" description="Helical" evidence="8">
    <location>
        <begin position="6"/>
        <end position="27"/>
    </location>
</feature>
<evidence type="ECO:0000256" key="8">
    <source>
        <dbReference type="SAM" id="Phobius"/>
    </source>
</evidence>
<organism evidence="10 11">
    <name type="scientific">Lacisediminihabitans profunda</name>
    <dbReference type="NCBI Taxonomy" id="2594790"/>
    <lineage>
        <taxon>Bacteria</taxon>
        <taxon>Bacillati</taxon>
        <taxon>Actinomycetota</taxon>
        <taxon>Actinomycetes</taxon>
        <taxon>Micrococcales</taxon>
        <taxon>Microbacteriaceae</taxon>
        <taxon>Lacisediminihabitans</taxon>
    </lineage>
</organism>
<feature type="transmembrane region" description="Helical" evidence="8">
    <location>
        <begin position="78"/>
        <end position="99"/>
    </location>
</feature>
<comment type="caution">
    <text evidence="10">The sequence shown here is derived from an EMBL/GenBank/DDBJ whole genome shotgun (WGS) entry which is preliminary data.</text>
</comment>
<evidence type="ECO:0000256" key="7">
    <source>
        <dbReference type="RuleBase" id="RU000320"/>
    </source>
</evidence>
<keyword evidence="5" id="KW-0560">Oxidoreductase</keyword>
<accession>A0A5C8UNQ1</accession>
<dbReference type="AlphaFoldDB" id="A0A5C8UNQ1"/>
<feature type="transmembrane region" description="Helical" evidence="8">
    <location>
        <begin position="270"/>
        <end position="288"/>
    </location>
</feature>
<feature type="transmembrane region" description="Helical" evidence="8">
    <location>
        <begin position="473"/>
        <end position="491"/>
    </location>
</feature>
<feature type="transmembrane region" description="Helical" evidence="8">
    <location>
        <begin position="334"/>
        <end position="359"/>
    </location>
</feature>